<proteinExistence type="predicted"/>
<keyword evidence="2" id="KW-1185">Reference proteome</keyword>
<dbReference type="EMBL" id="QEAS01000007">
    <property type="protein sequence ID" value="PWG80797.1"/>
    <property type="molecule type" value="Genomic_DNA"/>
</dbReference>
<sequence length="330" mass="37797">MNKNNLENLQGEMRALKFDEKLIEQMQKEMEKGKPGFQLHTQVPADNGQLDVTLNFKQSGSSDYYFLNRYDLALSKAKPLEEGKQYFVISPNPEEKGKHLTRKFDSALQAMDYFKSQKQTSELAVGKSVADKMTLATIEKGKVDYVNKDFRTAYYSPVIANSQFVDRGRGFNVVQAANMLQGRAAYRDDLVSRAGESYKAWNVHQFDEPKDKYGNYKVKQYSEGYGFDVAKELNKYGIKELADPKKEAQVIDSLKDGNKPVVTVVGQDGQELKLRVEAMPRFNNINFFQLNGKIEKREQFLKEPSQDMAKGQQNIFEKKLNQRQEQGMSI</sequence>
<evidence type="ECO:0008006" key="3">
    <source>
        <dbReference type="Google" id="ProtNLM"/>
    </source>
</evidence>
<gene>
    <name evidence="1" type="ORF">DDR33_10090</name>
</gene>
<protein>
    <recommendedName>
        <fullName evidence="3">DUF3945 domain-containing protein</fullName>
    </recommendedName>
</protein>
<dbReference type="RefSeq" id="WP_109415653.1">
    <property type="nucleotide sequence ID" value="NZ_QEAS01000007.1"/>
</dbReference>
<evidence type="ECO:0000313" key="2">
    <source>
        <dbReference type="Proteomes" id="UP000245647"/>
    </source>
</evidence>
<comment type="caution">
    <text evidence="1">The sequence shown here is derived from an EMBL/GenBank/DDBJ whole genome shotgun (WGS) entry which is preliminary data.</text>
</comment>
<evidence type="ECO:0000313" key="1">
    <source>
        <dbReference type="EMBL" id="PWG80797.1"/>
    </source>
</evidence>
<name>A0A2U2PHA4_9SPHI</name>
<reference evidence="1 2" key="1">
    <citation type="submission" date="2018-04" db="EMBL/GenBank/DDBJ databases">
        <title>Pedobacter chongqingensis sp. nov., isolated from a rottenly hemp rope.</title>
        <authorList>
            <person name="Cai Y."/>
        </authorList>
    </citation>
    <scope>NUCLEOTIDE SEQUENCE [LARGE SCALE GENOMIC DNA]</scope>
    <source>
        <strain evidence="1 2">FJ4-8</strain>
    </source>
</reference>
<dbReference type="OrthoDB" id="744378at2"/>
<dbReference type="AlphaFoldDB" id="A0A2U2PHA4"/>
<accession>A0A2U2PHA4</accession>
<organism evidence="1 2">
    <name type="scientific">Pararcticibacter amylolyticus</name>
    <dbReference type="NCBI Taxonomy" id="2173175"/>
    <lineage>
        <taxon>Bacteria</taxon>
        <taxon>Pseudomonadati</taxon>
        <taxon>Bacteroidota</taxon>
        <taxon>Sphingobacteriia</taxon>
        <taxon>Sphingobacteriales</taxon>
        <taxon>Sphingobacteriaceae</taxon>
        <taxon>Pararcticibacter</taxon>
    </lineage>
</organism>
<dbReference type="Proteomes" id="UP000245647">
    <property type="component" value="Unassembled WGS sequence"/>
</dbReference>